<comment type="catalytic activity">
    <reaction evidence="1 19">
        <text>a CDP-1,2-diacyl-sn-glycerol + H2O = a 1,2-diacyl-sn-glycero-3-phosphate + CMP + 2 H(+)</text>
        <dbReference type="Rhea" id="RHEA:15221"/>
        <dbReference type="ChEBI" id="CHEBI:15377"/>
        <dbReference type="ChEBI" id="CHEBI:15378"/>
        <dbReference type="ChEBI" id="CHEBI:58332"/>
        <dbReference type="ChEBI" id="CHEBI:58608"/>
        <dbReference type="ChEBI" id="CHEBI:60377"/>
        <dbReference type="EC" id="3.6.1.26"/>
    </reaction>
</comment>
<comment type="pathway">
    <text evidence="4">Lipid metabolism.</text>
</comment>
<dbReference type="EC" id="3.6.1.26" evidence="6 19"/>
<evidence type="ECO:0000256" key="14">
    <source>
        <dbReference type="ARBA" id="ARBA00023136"/>
    </source>
</evidence>
<keyword evidence="9 19" id="KW-0444">Lipid biosynthesis</keyword>
<dbReference type="AlphaFoldDB" id="A0A8K0XY74"/>
<dbReference type="HAMAP" id="MF_00319">
    <property type="entry name" value="Cdh"/>
    <property type="match status" value="1"/>
</dbReference>
<evidence type="ECO:0000256" key="18">
    <source>
        <dbReference type="ARBA" id="ARBA00032892"/>
    </source>
</evidence>
<evidence type="ECO:0000256" key="9">
    <source>
        <dbReference type="ARBA" id="ARBA00022516"/>
    </source>
</evidence>
<evidence type="ECO:0000256" key="3">
    <source>
        <dbReference type="ARBA" id="ARBA00004927"/>
    </source>
</evidence>
<dbReference type="UniPathway" id="UPA00609">
    <property type="reaction ID" value="UER00664"/>
</dbReference>
<evidence type="ECO:0000256" key="6">
    <source>
        <dbReference type="ARBA" id="ARBA00012375"/>
    </source>
</evidence>
<evidence type="ECO:0000256" key="10">
    <source>
        <dbReference type="ARBA" id="ARBA00022692"/>
    </source>
</evidence>
<dbReference type="Gene3D" id="3.30.428.30">
    <property type="entry name" value="HIT family - CDH-like"/>
    <property type="match status" value="1"/>
</dbReference>
<dbReference type="Pfam" id="PF02611">
    <property type="entry name" value="CDH"/>
    <property type="match status" value="1"/>
</dbReference>
<comment type="subcellular location">
    <subcellularLocation>
        <location evidence="2 19">Cell membrane</location>
        <topology evidence="2 19">Single-pass membrane protein</topology>
    </subcellularLocation>
</comment>
<dbReference type="RefSeq" id="WP_238714624.1">
    <property type="nucleotide sequence ID" value="NZ_JAEPBH010000038.1"/>
</dbReference>
<dbReference type="InterPro" id="IPR036265">
    <property type="entry name" value="HIT-like_sf"/>
</dbReference>
<dbReference type="GO" id="GO:0046342">
    <property type="term" value="P:CDP-diacylglycerol catabolic process"/>
    <property type="evidence" value="ECO:0007669"/>
    <property type="project" value="UniProtKB-UniRule"/>
</dbReference>
<evidence type="ECO:0000256" key="12">
    <source>
        <dbReference type="ARBA" id="ARBA00022989"/>
    </source>
</evidence>
<dbReference type="NCBIfam" id="NF003986">
    <property type="entry name" value="PRK05471.1-5"/>
    <property type="match status" value="1"/>
</dbReference>
<evidence type="ECO:0000256" key="2">
    <source>
        <dbReference type="ARBA" id="ARBA00004162"/>
    </source>
</evidence>
<keyword evidence="16 19" id="KW-1208">Phospholipid metabolism</keyword>
<sequence length="252" mass="28218">MGLAWRKYGAIVAVASVLLAVAAGVRVLTQHSDALRHIALEQCVPNVQRHGNPAPCARVNLAAGYMVIKDRHGWLQFLLMPTQRINGVESPLLLDARTPNYFWLAWQARALMSERRGRSVPDAAISLSINSRLGRTQDHLHIHISCLRKDVRERLNRSVPGPGSRWLPLPGAVNGHDYLMRRVSAEELTRYSPFMMLAKELPEAKAHMGRYALAQQPDGSFVLLTTRRNLLQRNLAFAEELQDHDCAILTGL</sequence>
<evidence type="ECO:0000256" key="16">
    <source>
        <dbReference type="ARBA" id="ARBA00023264"/>
    </source>
</evidence>
<proteinExistence type="inferred from homology"/>
<gene>
    <name evidence="19" type="primary">cdh</name>
    <name evidence="20" type="ORF">JJB97_13920</name>
</gene>
<keyword evidence="8 19" id="KW-1003">Cell membrane</keyword>
<evidence type="ECO:0000256" key="7">
    <source>
        <dbReference type="ARBA" id="ARBA00019608"/>
    </source>
</evidence>
<keyword evidence="21" id="KW-1185">Reference proteome</keyword>
<evidence type="ECO:0000256" key="13">
    <source>
        <dbReference type="ARBA" id="ARBA00023098"/>
    </source>
</evidence>
<name>A0A8K0XY74_9ENTR</name>
<keyword evidence="12 19" id="KW-1133">Transmembrane helix</keyword>
<evidence type="ECO:0000256" key="8">
    <source>
        <dbReference type="ARBA" id="ARBA00022475"/>
    </source>
</evidence>
<evidence type="ECO:0000256" key="1">
    <source>
        <dbReference type="ARBA" id="ARBA00001007"/>
    </source>
</evidence>
<dbReference type="PIRSF" id="PIRSF001273">
    <property type="entry name" value="CDH"/>
    <property type="match status" value="1"/>
</dbReference>
<dbReference type="GO" id="GO:0008715">
    <property type="term" value="F:CDP-diacylglycerol diphosphatase activity"/>
    <property type="evidence" value="ECO:0007669"/>
    <property type="project" value="UniProtKB-UniRule"/>
</dbReference>
<comment type="pathway">
    <text evidence="3 19">Phospholipid metabolism; CDP-diacylglycerol degradation; phosphatidate from CDP-diacylglycerol: step 1/1.</text>
</comment>
<dbReference type="SUPFAM" id="SSF54197">
    <property type="entry name" value="HIT-like"/>
    <property type="match status" value="1"/>
</dbReference>
<dbReference type="EMBL" id="JAEPBH010000038">
    <property type="protein sequence ID" value="MBK4716403.1"/>
    <property type="molecule type" value="Genomic_DNA"/>
</dbReference>
<dbReference type="Proteomes" id="UP000659047">
    <property type="component" value="Unassembled WGS sequence"/>
</dbReference>
<organism evidence="20 21">
    <name type="scientific">Tenebrionibacter intestinalis</name>
    <dbReference type="NCBI Taxonomy" id="2799638"/>
    <lineage>
        <taxon>Bacteria</taxon>
        <taxon>Pseudomonadati</taxon>
        <taxon>Pseudomonadota</taxon>
        <taxon>Gammaproteobacteria</taxon>
        <taxon>Enterobacterales</taxon>
        <taxon>Enterobacteriaceae</taxon>
        <taxon>Tenebrionibacter/Tenebrionicola group</taxon>
        <taxon>Tenebrionibacter</taxon>
    </lineage>
</organism>
<keyword evidence="15 19" id="KW-0594">Phospholipid biosynthesis</keyword>
<keyword evidence="14 19" id="KW-0472">Membrane</keyword>
<evidence type="ECO:0000313" key="20">
    <source>
        <dbReference type="EMBL" id="MBK4716403.1"/>
    </source>
</evidence>
<keyword evidence="10 19" id="KW-0812">Transmembrane</keyword>
<protein>
    <recommendedName>
        <fullName evidence="7 19">CDP-diacylglycerol pyrophosphatase</fullName>
        <ecNumber evidence="6 19">3.6.1.26</ecNumber>
    </recommendedName>
    <alternativeName>
        <fullName evidence="17 19">CDP-diacylglycerol phosphatidylhydrolase</fullName>
    </alternativeName>
    <alternativeName>
        <fullName evidence="18 19">CDP-diglyceride hydrolase</fullName>
    </alternativeName>
</protein>
<dbReference type="GO" id="GO:0008654">
    <property type="term" value="P:phospholipid biosynthetic process"/>
    <property type="evidence" value="ECO:0007669"/>
    <property type="project" value="UniProtKB-KW"/>
</dbReference>
<evidence type="ECO:0000256" key="19">
    <source>
        <dbReference type="HAMAP-Rule" id="MF_00319"/>
    </source>
</evidence>
<accession>A0A8K0XY74</accession>
<keyword evidence="13 19" id="KW-0443">Lipid metabolism</keyword>
<evidence type="ECO:0000256" key="15">
    <source>
        <dbReference type="ARBA" id="ARBA00023209"/>
    </source>
</evidence>
<evidence type="ECO:0000313" key="21">
    <source>
        <dbReference type="Proteomes" id="UP000659047"/>
    </source>
</evidence>
<evidence type="ECO:0000256" key="17">
    <source>
        <dbReference type="ARBA" id="ARBA00032888"/>
    </source>
</evidence>
<dbReference type="InterPro" id="IPR003763">
    <property type="entry name" value="CDP-diacylglyc_Pase"/>
</dbReference>
<evidence type="ECO:0000256" key="5">
    <source>
        <dbReference type="ARBA" id="ARBA00006435"/>
    </source>
</evidence>
<keyword evidence="11 19" id="KW-0378">Hydrolase</keyword>
<evidence type="ECO:0000256" key="4">
    <source>
        <dbReference type="ARBA" id="ARBA00005189"/>
    </source>
</evidence>
<dbReference type="GO" id="GO:0005886">
    <property type="term" value="C:plasma membrane"/>
    <property type="evidence" value="ECO:0007669"/>
    <property type="project" value="UniProtKB-SubCell"/>
</dbReference>
<reference evidence="20" key="1">
    <citation type="submission" date="2021-01" db="EMBL/GenBank/DDBJ databases">
        <title>Intestinitalea alba gen. nov., sp. nov., a novel genus of the family Enterobacteriaceae, isolated from the gut of the plastic-eating mealworm Tenebrio molitor L.</title>
        <authorList>
            <person name="Yang Y."/>
        </authorList>
    </citation>
    <scope>NUCLEOTIDE SEQUENCE</scope>
    <source>
        <strain evidence="20">BIT-L3</strain>
    </source>
</reference>
<comment type="similarity">
    <text evidence="5 19">Belongs to the Cdh family.</text>
</comment>
<comment type="caution">
    <text evidence="20">The sequence shown here is derived from an EMBL/GenBank/DDBJ whole genome shotgun (WGS) entry which is preliminary data.</text>
</comment>
<evidence type="ECO:0000256" key="11">
    <source>
        <dbReference type="ARBA" id="ARBA00022801"/>
    </source>
</evidence>